<dbReference type="AlphaFoldDB" id="A0A1X6ZKM4"/>
<keyword evidence="2" id="KW-1185">Reference proteome</keyword>
<protein>
    <recommendedName>
        <fullName evidence="3">Cupin domain protein</fullName>
    </recommendedName>
</protein>
<evidence type="ECO:0000313" key="2">
    <source>
        <dbReference type="Proteomes" id="UP000193778"/>
    </source>
</evidence>
<dbReference type="Proteomes" id="UP000193778">
    <property type="component" value="Unassembled WGS sequence"/>
</dbReference>
<sequence length="132" mass="14371">MKITIIDQDDNGGSRFADRVWTLQDGSFTPPSPTGYLTTPQIDASGILMMHHPPGYIDDWHTAPAVVLGTILRGEVRIQTSDMDTRVLHVGDQFLACDLEGKGHRMSEISGGHYDLALVILYSAPSASAFSK</sequence>
<proteinExistence type="predicted"/>
<evidence type="ECO:0000313" key="1">
    <source>
        <dbReference type="EMBL" id="SLN53820.1"/>
    </source>
</evidence>
<evidence type="ECO:0008006" key="3">
    <source>
        <dbReference type="Google" id="ProtNLM"/>
    </source>
</evidence>
<dbReference type="InterPro" id="IPR011051">
    <property type="entry name" value="RmlC_Cupin_sf"/>
</dbReference>
<accession>A0A1X6ZKM4</accession>
<reference evidence="2" key="1">
    <citation type="submission" date="2017-03" db="EMBL/GenBank/DDBJ databases">
        <authorList>
            <person name="Rodrigo-Torres L."/>
            <person name="Arahal R.D."/>
            <person name="Lucena T."/>
        </authorList>
    </citation>
    <scope>NUCLEOTIDE SEQUENCE [LARGE SCALE GENOMIC DNA]</scope>
    <source>
        <strain evidence="2">CECT 8411</strain>
    </source>
</reference>
<gene>
    <name evidence="1" type="ORF">RUM8411_02593</name>
</gene>
<dbReference type="RefSeq" id="WP_085823114.1">
    <property type="nucleotide sequence ID" value="NZ_FWFP01000007.1"/>
</dbReference>
<name>A0A1X6ZKM4_9RHOB</name>
<dbReference type="OrthoDB" id="7509071at2"/>
<dbReference type="EMBL" id="FWFP01000007">
    <property type="protein sequence ID" value="SLN53820.1"/>
    <property type="molecule type" value="Genomic_DNA"/>
</dbReference>
<dbReference type="SUPFAM" id="SSF51182">
    <property type="entry name" value="RmlC-like cupins"/>
    <property type="match status" value="1"/>
</dbReference>
<organism evidence="1 2">
    <name type="scientific">Ruegeria meonggei</name>
    <dbReference type="NCBI Taxonomy" id="1446476"/>
    <lineage>
        <taxon>Bacteria</taxon>
        <taxon>Pseudomonadati</taxon>
        <taxon>Pseudomonadota</taxon>
        <taxon>Alphaproteobacteria</taxon>
        <taxon>Rhodobacterales</taxon>
        <taxon>Roseobacteraceae</taxon>
        <taxon>Ruegeria</taxon>
    </lineage>
</organism>